<name>A0A0E2Z1V5_9GAMM</name>
<dbReference type="GO" id="GO:0015562">
    <property type="term" value="F:efflux transmembrane transporter activity"/>
    <property type="evidence" value="ECO:0007669"/>
    <property type="project" value="InterPro"/>
</dbReference>
<proteinExistence type="inferred from homology"/>
<organism evidence="2 3">
    <name type="scientific">Nitrosococcus oceani C-27</name>
    <dbReference type="NCBI Taxonomy" id="314279"/>
    <lineage>
        <taxon>Bacteria</taxon>
        <taxon>Pseudomonadati</taxon>
        <taxon>Pseudomonadota</taxon>
        <taxon>Gammaproteobacteria</taxon>
        <taxon>Chromatiales</taxon>
        <taxon>Chromatiaceae</taxon>
        <taxon>Nitrosococcus</taxon>
    </lineage>
</organism>
<dbReference type="HOGENOM" id="CLU_012817_15_0_6"/>
<dbReference type="SUPFAM" id="SSF56954">
    <property type="entry name" value="Outer membrane efflux proteins (OEP)"/>
    <property type="match status" value="1"/>
</dbReference>
<dbReference type="PANTHER" id="PTHR30203">
    <property type="entry name" value="OUTER MEMBRANE CATION EFFLUX PROTEIN"/>
    <property type="match status" value="1"/>
</dbReference>
<comment type="caution">
    <text evidence="2">The sequence shown here is derived from an EMBL/GenBank/DDBJ whole genome shotgun (WGS) entry which is preliminary data.</text>
</comment>
<evidence type="ECO:0000313" key="2">
    <source>
        <dbReference type="EMBL" id="KFI19544.1"/>
    </source>
</evidence>
<dbReference type="OrthoDB" id="5740771at2"/>
<protein>
    <submittedName>
        <fullName evidence="2">Transporter</fullName>
    </submittedName>
</protein>
<gene>
    <name evidence="2" type="ORF">IB75_08080</name>
</gene>
<comment type="similarity">
    <text evidence="1">Belongs to the outer membrane factor (OMF) (TC 1.B.17) family.</text>
</comment>
<reference evidence="2 3" key="1">
    <citation type="submission" date="2014-07" db="EMBL/GenBank/DDBJ databases">
        <title>Comparative analysis of Nitrosococcus oceani genome inventories of strains from Pacific and Atlantic gyres.</title>
        <authorList>
            <person name="Lim C.K."/>
            <person name="Wang L."/>
            <person name="Sayavedra-Soto L.A."/>
            <person name="Klotz M.G."/>
        </authorList>
    </citation>
    <scope>NUCLEOTIDE SEQUENCE [LARGE SCALE GENOMIC DNA]</scope>
    <source>
        <strain evidence="2 3">C-27</strain>
    </source>
</reference>
<dbReference type="Gene3D" id="1.20.1600.10">
    <property type="entry name" value="Outer membrane efflux proteins (OEP)"/>
    <property type="match status" value="1"/>
</dbReference>
<evidence type="ECO:0000313" key="3">
    <source>
        <dbReference type="Proteomes" id="UP000028839"/>
    </source>
</evidence>
<dbReference type="EMBL" id="JPGN01000049">
    <property type="protein sequence ID" value="KFI19544.1"/>
    <property type="molecule type" value="Genomic_DNA"/>
</dbReference>
<dbReference type="InterPro" id="IPR003423">
    <property type="entry name" value="OMP_efflux"/>
</dbReference>
<sequence>MFYSAHLSYELGLIAALVIAGTQVFASEPDPIAGQPRITVTQLVESVLSHHPGLKARQAALEAAEYRIAPAGALDDPTLSYSTAPDTLDSSRRFNQRLGLSQALPWPGKLALQKQAAQEEARAIAENEGALRLQVAAAAKTLFAEWFYVHRALTINRDHQALLQELRRIAEIQYAAGRAGQQDALQAEVAQARLEVKAVTLDRRRREVQARINALLNRPPQTRVPLPAGLPQLTTPLPRLAQLQMTALRAHPELARIRARIAGAKAQVGLAEKDFYPDFRVMAGYNSFWDDPAKRWTLGFSINLPFDYSNKRSAALDAARADLRQVRWRFTDREARLLGELEASRAAVEENEAVIKVYLRRLAPLAQDNLDAARADYRAGAGPFLNVIDAERQQLRTENGLARVRADYLRQLAQLEQWMGIPLDQLADSISAPAAPLPPAKEITP</sequence>
<accession>A0A0E2Z1V5</accession>
<dbReference type="PANTHER" id="PTHR30203:SF24">
    <property type="entry name" value="BLR4935 PROTEIN"/>
    <property type="match status" value="1"/>
</dbReference>
<dbReference type="Pfam" id="PF02321">
    <property type="entry name" value="OEP"/>
    <property type="match status" value="1"/>
</dbReference>
<evidence type="ECO:0000256" key="1">
    <source>
        <dbReference type="ARBA" id="ARBA00007613"/>
    </source>
</evidence>
<dbReference type="AlphaFoldDB" id="A0A0E2Z1V5"/>
<dbReference type="Proteomes" id="UP000028839">
    <property type="component" value="Unassembled WGS sequence"/>
</dbReference>
<dbReference type="InterPro" id="IPR010131">
    <property type="entry name" value="MdtP/NodT-like"/>
</dbReference>